<reference evidence="2" key="1">
    <citation type="submission" date="2020-11" db="EMBL/GenBank/DDBJ databases">
        <authorList>
            <person name="Tran Van P."/>
        </authorList>
    </citation>
    <scope>NUCLEOTIDE SEQUENCE</scope>
</reference>
<evidence type="ECO:0000313" key="2">
    <source>
        <dbReference type="EMBL" id="CAD7602339.1"/>
    </source>
</evidence>
<feature type="region of interest" description="Disordered" evidence="1">
    <location>
        <begin position="118"/>
        <end position="145"/>
    </location>
</feature>
<sequence>MVKSSSIKQRLLAERQLDYEKAVLISTSLEAAEKDTASLAFGHNTGGTADRHSQILQMSKKEARKDCVDHWSPKVLNSGTGFHFCPRRYKNIMPGIYHNYINENSYIFLADNNVDIEQEKQSADDSSESKSENKSRIYNKDHGSDNIVLI</sequence>
<protein>
    <submittedName>
        <fullName evidence="2">Uncharacterized protein</fullName>
    </submittedName>
</protein>
<organism evidence="2">
    <name type="scientific">Timema genevievae</name>
    <name type="common">Walking stick</name>
    <dbReference type="NCBI Taxonomy" id="629358"/>
    <lineage>
        <taxon>Eukaryota</taxon>
        <taxon>Metazoa</taxon>
        <taxon>Ecdysozoa</taxon>
        <taxon>Arthropoda</taxon>
        <taxon>Hexapoda</taxon>
        <taxon>Insecta</taxon>
        <taxon>Pterygota</taxon>
        <taxon>Neoptera</taxon>
        <taxon>Polyneoptera</taxon>
        <taxon>Phasmatodea</taxon>
        <taxon>Timematodea</taxon>
        <taxon>Timematoidea</taxon>
        <taxon>Timematidae</taxon>
        <taxon>Timema</taxon>
    </lineage>
</organism>
<gene>
    <name evidence="2" type="ORF">TGEB3V08_LOCUS8283</name>
</gene>
<evidence type="ECO:0000256" key="1">
    <source>
        <dbReference type="SAM" id="MobiDB-lite"/>
    </source>
</evidence>
<accession>A0A7R9PPP8</accession>
<dbReference type="EMBL" id="OE843132">
    <property type="protein sequence ID" value="CAD7602339.1"/>
    <property type="molecule type" value="Genomic_DNA"/>
</dbReference>
<proteinExistence type="predicted"/>
<feature type="compositionally biased region" description="Basic and acidic residues" evidence="1">
    <location>
        <begin position="118"/>
        <end position="144"/>
    </location>
</feature>
<name>A0A7R9PPP8_TIMGE</name>
<dbReference type="AlphaFoldDB" id="A0A7R9PPP8"/>